<evidence type="ECO:0000313" key="2">
    <source>
        <dbReference type="Proteomes" id="UP001159363"/>
    </source>
</evidence>
<comment type="caution">
    <text evidence="1">The sequence shown here is derived from an EMBL/GenBank/DDBJ whole genome shotgun (WGS) entry which is preliminary data.</text>
</comment>
<reference evidence="1 2" key="1">
    <citation type="submission" date="2023-02" db="EMBL/GenBank/DDBJ databases">
        <title>LHISI_Scaffold_Assembly.</title>
        <authorList>
            <person name="Stuart O.P."/>
            <person name="Cleave R."/>
            <person name="Magrath M.J.L."/>
            <person name="Mikheyev A.S."/>
        </authorList>
    </citation>
    <scope>NUCLEOTIDE SEQUENCE [LARGE SCALE GENOMIC DNA]</scope>
    <source>
        <strain evidence="1">Daus_M_001</strain>
        <tissue evidence="1">Leg muscle</tissue>
    </source>
</reference>
<sequence length="62" mass="7018">MYPSNIEETFGAECILLKSFLLEETCYKLFSRKVFFSTCKSLKLCAFITNSTTRGTTLCACN</sequence>
<protein>
    <submittedName>
        <fullName evidence="1">Uncharacterized protein</fullName>
    </submittedName>
</protein>
<accession>A0ABQ9HN71</accession>
<organism evidence="1 2">
    <name type="scientific">Dryococelus australis</name>
    <dbReference type="NCBI Taxonomy" id="614101"/>
    <lineage>
        <taxon>Eukaryota</taxon>
        <taxon>Metazoa</taxon>
        <taxon>Ecdysozoa</taxon>
        <taxon>Arthropoda</taxon>
        <taxon>Hexapoda</taxon>
        <taxon>Insecta</taxon>
        <taxon>Pterygota</taxon>
        <taxon>Neoptera</taxon>
        <taxon>Polyneoptera</taxon>
        <taxon>Phasmatodea</taxon>
        <taxon>Verophasmatodea</taxon>
        <taxon>Anareolatae</taxon>
        <taxon>Phasmatidae</taxon>
        <taxon>Eurycanthinae</taxon>
        <taxon>Dryococelus</taxon>
    </lineage>
</organism>
<proteinExistence type="predicted"/>
<gene>
    <name evidence="1" type="ORF">PR048_011977</name>
</gene>
<evidence type="ECO:0000313" key="1">
    <source>
        <dbReference type="EMBL" id="KAJ8885777.1"/>
    </source>
</evidence>
<dbReference type="EMBL" id="JARBHB010000004">
    <property type="protein sequence ID" value="KAJ8885777.1"/>
    <property type="molecule type" value="Genomic_DNA"/>
</dbReference>
<dbReference type="Proteomes" id="UP001159363">
    <property type="component" value="Chromosome X"/>
</dbReference>
<keyword evidence="2" id="KW-1185">Reference proteome</keyword>
<name>A0ABQ9HN71_9NEOP</name>